<feature type="domain" description="Zinc knuckle CX2CX4HX4C" evidence="1">
    <location>
        <begin position="2"/>
        <end position="34"/>
    </location>
</feature>
<dbReference type="InterPro" id="IPR025836">
    <property type="entry name" value="Zn_knuckle_CX2CX4HX4C"/>
</dbReference>
<evidence type="ECO:0000313" key="2">
    <source>
        <dbReference type="EMBL" id="KAF4403497.1"/>
    </source>
</evidence>
<dbReference type="EMBL" id="JAATIQ010000004">
    <property type="protein sequence ID" value="KAF4403497.1"/>
    <property type="molecule type" value="Genomic_DNA"/>
</dbReference>
<sequence length="309" mass="34506">MVNGDFCWVQFKYEKVSNFCYMCGQLVHQRSGCSLVSSVTILDAHGIPFPLYGPWSNTSSMYQSCLSRRIGPSFVKVGVEALGLSSSAKTDGLQVVNVEAAESCVESNGKIVVDYSQPIPLCDIFRPESPLRYGYKFVRDEAIKQCSYSIVGRVDKEDEELASQRLYLLGMVGGPNKIFLIDRSCDDNSVSKEQILNFDNGLHCDELNSSLKIQDVSTHLDQKISLPKTNTSKNSMPLGPRVKIIIDIGVQPSSEIIKRTTPIKNWGLDFKTFLLGRKSSLRLRRVKRVVRDFPMGLCLPFGVENANLF</sequence>
<name>A0A7J6I7G0_CANSA</name>
<evidence type="ECO:0000259" key="1">
    <source>
        <dbReference type="Pfam" id="PF14392"/>
    </source>
</evidence>
<dbReference type="Pfam" id="PF14392">
    <property type="entry name" value="zf-CCHC_4"/>
    <property type="match status" value="1"/>
</dbReference>
<evidence type="ECO:0000313" key="3">
    <source>
        <dbReference type="Proteomes" id="UP000583929"/>
    </source>
</evidence>
<comment type="caution">
    <text evidence="2">The sequence shown here is derived from an EMBL/GenBank/DDBJ whole genome shotgun (WGS) entry which is preliminary data.</text>
</comment>
<protein>
    <recommendedName>
        <fullName evidence="1">Zinc knuckle CX2CX4HX4C domain-containing protein</fullName>
    </recommendedName>
</protein>
<dbReference type="AlphaFoldDB" id="A0A7J6I7G0"/>
<keyword evidence="3" id="KW-1185">Reference proteome</keyword>
<reference evidence="2 3" key="1">
    <citation type="journal article" date="2020" name="bioRxiv">
        <title>Sequence and annotation of 42 cannabis genomes reveals extensive copy number variation in cannabinoid synthesis and pathogen resistance genes.</title>
        <authorList>
            <person name="Mckernan K.J."/>
            <person name="Helbert Y."/>
            <person name="Kane L.T."/>
            <person name="Ebling H."/>
            <person name="Zhang L."/>
            <person name="Liu B."/>
            <person name="Eaton Z."/>
            <person name="Mclaughlin S."/>
            <person name="Kingan S."/>
            <person name="Baybayan P."/>
            <person name="Concepcion G."/>
            <person name="Jordan M."/>
            <person name="Riva A."/>
            <person name="Barbazuk W."/>
            <person name="Harkins T."/>
        </authorList>
    </citation>
    <scope>NUCLEOTIDE SEQUENCE [LARGE SCALE GENOMIC DNA]</scope>
    <source>
        <strain evidence="3">cv. Jamaican Lion 4</strain>
        <tissue evidence="2">Leaf</tissue>
    </source>
</reference>
<accession>A0A7J6I7G0</accession>
<gene>
    <name evidence="2" type="ORF">G4B88_008143</name>
</gene>
<proteinExistence type="predicted"/>
<dbReference type="Proteomes" id="UP000583929">
    <property type="component" value="Unassembled WGS sequence"/>
</dbReference>
<organism evidence="2 3">
    <name type="scientific">Cannabis sativa</name>
    <name type="common">Hemp</name>
    <name type="synonym">Marijuana</name>
    <dbReference type="NCBI Taxonomy" id="3483"/>
    <lineage>
        <taxon>Eukaryota</taxon>
        <taxon>Viridiplantae</taxon>
        <taxon>Streptophyta</taxon>
        <taxon>Embryophyta</taxon>
        <taxon>Tracheophyta</taxon>
        <taxon>Spermatophyta</taxon>
        <taxon>Magnoliopsida</taxon>
        <taxon>eudicotyledons</taxon>
        <taxon>Gunneridae</taxon>
        <taxon>Pentapetalae</taxon>
        <taxon>rosids</taxon>
        <taxon>fabids</taxon>
        <taxon>Rosales</taxon>
        <taxon>Cannabaceae</taxon>
        <taxon>Cannabis</taxon>
    </lineage>
</organism>